<organism evidence="2 3">
    <name type="scientific">Decorospora gaudefroyi</name>
    <dbReference type="NCBI Taxonomy" id="184978"/>
    <lineage>
        <taxon>Eukaryota</taxon>
        <taxon>Fungi</taxon>
        <taxon>Dikarya</taxon>
        <taxon>Ascomycota</taxon>
        <taxon>Pezizomycotina</taxon>
        <taxon>Dothideomycetes</taxon>
        <taxon>Pleosporomycetidae</taxon>
        <taxon>Pleosporales</taxon>
        <taxon>Pleosporineae</taxon>
        <taxon>Pleosporaceae</taxon>
        <taxon>Decorospora</taxon>
    </lineage>
</organism>
<sequence length="418" mass="47663">MSPVSKQLQDQSVADASSQAPSHIEKIMLAIQREENLSPKATLNRFLSLHFVISPSPSCPQQQTPAIPTQPPFRPIGAGTCGRIYSTPDPTTIYKVSNHPGQETDQLWNDYLIHTKVSSIWDVWGRDNIPIRVPVQKYYVSATDQVWWDANLAHFPRRLLDTLSNLLAAERIPAVGKPIREALIDMYCPAPQRDFFKADVSNQDCLIRLYLGKRREASRSRFRGFQLRNYTLCVDQMEKLELDASAFAAGIAEALAIVHWACHVDGNDVEFVLGSGAPEYVSLNKGFSFEELETMKPNSSTWNAYRGGFRERSTHVWMLDFNRCAMFEPTHDGLKQLVNSFFRNDPYFPRPHATLPQDRELWNVFRETYLSTSEICIKKGKMAKEFEAAPKLFLDMVDVEQKKRLEGRKAQAERSSMV</sequence>
<dbReference type="InterPro" id="IPR022137">
    <property type="entry name" value="Znf_prot_DUF3669"/>
</dbReference>
<evidence type="ECO:0000313" key="3">
    <source>
        <dbReference type="Proteomes" id="UP000800040"/>
    </source>
</evidence>
<dbReference type="Proteomes" id="UP000800040">
    <property type="component" value="Unassembled WGS sequence"/>
</dbReference>
<evidence type="ECO:0000259" key="1">
    <source>
        <dbReference type="Pfam" id="PF12417"/>
    </source>
</evidence>
<keyword evidence="3" id="KW-1185">Reference proteome</keyword>
<protein>
    <recommendedName>
        <fullName evidence="1">DUF3669 domain-containing protein</fullName>
    </recommendedName>
</protein>
<dbReference type="OrthoDB" id="2993351at2759"/>
<dbReference type="AlphaFoldDB" id="A0A6A5KNM1"/>
<name>A0A6A5KNM1_9PLEO</name>
<dbReference type="EMBL" id="ML975258">
    <property type="protein sequence ID" value="KAF1837750.1"/>
    <property type="molecule type" value="Genomic_DNA"/>
</dbReference>
<evidence type="ECO:0000313" key="2">
    <source>
        <dbReference type="EMBL" id="KAF1837750.1"/>
    </source>
</evidence>
<reference evidence="2" key="1">
    <citation type="submission" date="2020-01" db="EMBL/GenBank/DDBJ databases">
        <authorList>
            <consortium name="DOE Joint Genome Institute"/>
            <person name="Haridas S."/>
            <person name="Albert R."/>
            <person name="Binder M."/>
            <person name="Bloem J."/>
            <person name="Labutti K."/>
            <person name="Salamov A."/>
            <person name="Andreopoulos B."/>
            <person name="Baker S.E."/>
            <person name="Barry K."/>
            <person name="Bills G."/>
            <person name="Bluhm B.H."/>
            <person name="Cannon C."/>
            <person name="Castanera R."/>
            <person name="Culley D.E."/>
            <person name="Daum C."/>
            <person name="Ezra D."/>
            <person name="Gonzalez J.B."/>
            <person name="Henrissat B."/>
            <person name="Kuo A."/>
            <person name="Liang C."/>
            <person name="Lipzen A."/>
            <person name="Lutzoni F."/>
            <person name="Magnuson J."/>
            <person name="Mondo S."/>
            <person name="Nolan M."/>
            <person name="Ohm R."/>
            <person name="Pangilinan J."/>
            <person name="Park H.-J."/>
            <person name="Ramirez L."/>
            <person name="Alfaro M."/>
            <person name="Sun H."/>
            <person name="Tritt A."/>
            <person name="Yoshinaga Y."/>
            <person name="Zwiers L.-H."/>
            <person name="Turgeon B.G."/>
            <person name="Goodwin S.B."/>
            <person name="Spatafora J.W."/>
            <person name="Crous P.W."/>
            <person name="Grigoriev I.V."/>
        </authorList>
    </citation>
    <scope>NUCLEOTIDE SEQUENCE</scope>
    <source>
        <strain evidence="2">P77</strain>
    </source>
</reference>
<accession>A0A6A5KNM1</accession>
<proteinExistence type="predicted"/>
<dbReference type="PANTHER" id="PTHR40780:SF2">
    <property type="entry name" value="DUF3669 DOMAIN-CONTAINING PROTEIN"/>
    <property type="match status" value="1"/>
</dbReference>
<gene>
    <name evidence="2" type="ORF">BDW02DRAFT_608536</name>
</gene>
<feature type="domain" description="DUF3669" evidence="1">
    <location>
        <begin position="316"/>
        <end position="379"/>
    </location>
</feature>
<dbReference type="Pfam" id="PF12417">
    <property type="entry name" value="DUF3669"/>
    <property type="match status" value="1"/>
</dbReference>
<dbReference type="PANTHER" id="PTHR40780">
    <property type="entry name" value="DUF3669 DOMAIN-CONTAINING PROTEIN"/>
    <property type="match status" value="1"/>
</dbReference>